<dbReference type="RefSeq" id="WP_197713374.1">
    <property type="nucleotide sequence ID" value="NZ_LS483250.1"/>
</dbReference>
<dbReference type="Proteomes" id="UP000250163">
    <property type="component" value="Chromosome MORIYA"/>
</dbReference>
<evidence type="ECO:0000313" key="2">
    <source>
        <dbReference type="EMBL" id="SQD78575.1"/>
    </source>
</evidence>
<dbReference type="EMBL" id="LS483250">
    <property type="protein sequence ID" value="SQD78575.1"/>
    <property type="molecule type" value="Genomic_DNA"/>
</dbReference>
<dbReference type="Gene3D" id="1.20.1250.20">
    <property type="entry name" value="MFS general substrate transporter like domains"/>
    <property type="match status" value="1"/>
</dbReference>
<gene>
    <name evidence="2" type="ORF">MORIYA_2097</name>
</gene>
<feature type="transmembrane region" description="Helical" evidence="1">
    <location>
        <begin position="44"/>
        <end position="64"/>
    </location>
</feature>
<evidence type="ECO:0000256" key="1">
    <source>
        <dbReference type="SAM" id="Phobius"/>
    </source>
</evidence>
<keyword evidence="1" id="KW-1133">Transmembrane helix</keyword>
<keyword evidence="1" id="KW-0472">Membrane</keyword>
<accession>A0A330LWU7</accession>
<keyword evidence="3" id="KW-1185">Reference proteome</keyword>
<dbReference type="SUPFAM" id="SSF103473">
    <property type="entry name" value="MFS general substrate transporter"/>
    <property type="match status" value="1"/>
</dbReference>
<dbReference type="AlphaFoldDB" id="A0A330LWU7"/>
<reference evidence="3" key="1">
    <citation type="submission" date="2018-05" db="EMBL/GenBank/DDBJ databases">
        <authorList>
            <person name="Cea G.-C."/>
            <person name="William W."/>
        </authorList>
    </citation>
    <scope>NUCLEOTIDE SEQUENCE [LARGE SCALE GENOMIC DNA]</scope>
    <source>
        <strain evidence="3">DB21MT 5</strain>
    </source>
</reference>
<dbReference type="KEGG" id="mya:MORIYA_2097"/>
<name>A0A330LWU7_9GAMM</name>
<sequence>MKHSNKIARKGVQLSIIGLIAALMGIGQNGLLVSLPFLVTHSVFSLPTWSIIMAIGSFLFLPAAPFWGRYSDKHGCTVAGMVPAIQHWAILLPPSNNATSRT</sequence>
<keyword evidence="1" id="KW-0812">Transmembrane</keyword>
<protein>
    <submittedName>
        <fullName evidence="2">Permease</fullName>
    </submittedName>
</protein>
<dbReference type="InterPro" id="IPR036259">
    <property type="entry name" value="MFS_trans_sf"/>
</dbReference>
<feature type="transmembrane region" description="Helical" evidence="1">
    <location>
        <begin position="12"/>
        <end position="38"/>
    </location>
</feature>
<organism evidence="2 3">
    <name type="scientific">Moritella yayanosii</name>
    <dbReference type="NCBI Taxonomy" id="69539"/>
    <lineage>
        <taxon>Bacteria</taxon>
        <taxon>Pseudomonadati</taxon>
        <taxon>Pseudomonadota</taxon>
        <taxon>Gammaproteobacteria</taxon>
        <taxon>Alteromonadales</taxon>
        <taxon>Moritellaceae</taxon>
        <taxon>Moritella</taxon>
    </lineage>
</organism>
<proteinExistence type="predicted"/>
<evidence type="ECO:0000313" key="3">
    <source>
        <dbReference type="Proteomes" id="UP000250163"/>
    </source>
</evidence>